<protein>
    <recommendedName>
        <fullName evidence="3">DUF5655 domain-containing protein</fullName>
    </recommendedName>
</protein>
<dbReference type="EMBL" id="JBHRYQ010000001">
    <property type="protein sequence ID" value="MFC3809392.1"/>
    <property type="molecule type" value="Genomic_DNA"/>
</dbReference>
<name>A0ABV7YTM9_9BACT</name>
<dbReference type="Proteomes" id="UP001595616">
    <property type="component" value="Unassembled WGS sequence"/>
</dbReference>
<evidence type="ECO:0008006" key="3">
    <source>
        <dbReference type="Google" id="ProtNLM"/>
    </source>
</evidence>
<reference evidence="2" key="1">
    <citation type="journal article" date="2019" name="Int. J. Syst. Evol. Microbiol.">
        <title>The Global Catalogue of Microorganisms (GCM) 10K type strain sequencing project: providing services to taxonomists for standard genome sequencing and annotation.</title>
        <authorList>
            <consortium name="The Broad Institute Genomics Platform"/>
            <consortium name="The Broad Institute Genome Sequencing Center for Infectious Disease"/>
            <person name="Wu L."/>
            <person name="Ma J."/>
        </authorList>
    </citation>
    <scope>NUCLEOTIDE SEQUENCE [LARGE SCALE GENOMIC DNA]</scope>
    <source>
        <strain evidence="2">CECT 7956</strain>
    </source>
</reference>
<comment type="caution">
    <text evidence="1">The sequence shown here is derived from an EMBL/GenBank/DDBJ whole genome shotgun (WGS) entry which is preliminary data.</text>
</comment>
<proteinExistence type="predicted"/>
<gene>
    <name evidence="1" type="ORF">ACFOOI_01885</name>
</gene>
<evidence type="ECO:0000313" key="1">
    <source>
        <dbReference type="EMBL" id="MFC3809392.1"/>
    </source>
</evidence>
<dbReference type="RefSeq" id="WP_379834381.1">
    <property type="nucleotide sequence ID" value="NZ_JBHRYQ010000001.1"/>
</dbReference>
<accession>A0ABV7YTM9</accession>
<keyword evidence="2" id="KW-1185">Reference proteome</keyword>
<organism evidence="1 2">
    <name type="scientific">Lacihabitans lacunae</name>
    <dbReference type="NCBI Taxonomy" id="1028214"/>
    <lineage>
        <taxon>Bacteria</taxon>
        <taxon>Pseudomonadati</taxon>
        <taxon>Bacteroidota</taxon>
        <taxon>Cytophagia</taxon>
        <taxon>Cytophagales</taxon>
        <taxon>Leadbetterellaceae</taxon>
        <taxon>Lacihabitans</taxon>
    </lineage>
</organism>
<sequence length="124" mass="14471">MTNTQTEIFEAFKRNIIGKINPYLSNLGFITENVIKEEQQWISAKFIKRATIISFSLSLHHLDYADGIIVSLKSKFGDKFLRNEVLKKSNKEISVYLYGLDIIDSEFDRILNDIIIHFEKQLNE</sequence>
<evidence type="ECO:0000313" key="2">
    <source>
        <dbReference type="Proteomes" id="UP001595616"/>
    </source>
</evidence>